<dbReference type="Pfam" id="PF01388">
    <property type="entry name" value="ARID"/>
    <property type="match status" value="1"/>
</dbReference>
<keyword evidence="5" id="KW-0863">Zinc-finger</keyword>
<keyword evidence="3" id="KW-0804">Transcription</keyword>
<dbReference type="Gene3D" id="1.10.150.60">
    <property type="entry name" value="ARID DNA-binding domain"/>
    <property type="match status" value="1"/>
</dbReference>
<keyword evidence="5" id="KW-0479">Metal-binding</keyword>
<organism evidence="10 11">
    <name type="scientific">Coilia grayii</name>
    <name type="common">Gray's grenadier anchovy</name>
    <dbReference type="NCBI Taxonomy" id="363190"/>
    <lineage>
        <taxon>Eukaryota</taxon>
        <taxon>Metazoa</taxon>
        <taxon>Chordata</taxon>
        <taxon>Craniata</taxon>
        <taxon>Vertebrata</taxon>
        <taxon>Euteleostomi</taxon>
        <taxon>Actinopterygii</taxon>
        <taxon>Neopterygii</taxon>
        <taxon>Teleostei</taxon>
        <taxon>Clupei</taxon>
        <taxon>Clupeiformes</taxon>
        <taxon>Clupeoidei</taxon>
        <taxon>Engraulidae</taxon>
        <taxon>Coilinae</taxon>
        <taxon>Coilia</taxon>
    </lineage>
</organism>
<dbReference type="InterPro" id="IPR036390">
    <property type="entry name" value="WH_DNA-bd_sf"/>
</dbReference>
<dbReference type="SMART" id="SM00501">
    <property type="entry name" value="BRIGHT"/>
    <property type="match status" value="1"/>
</dbReference>
<feature type="domain" description="RFX-type winged-helix" evidence="9">
    <location>
        <begin position="525"/>
        <end position="604"/>
    </location>
</feature>
<evidence type="ECO:0000313" key="10">
    <source>
        <dbReference type="EMBL" id="KAL2102643.1"/>
    </source>
</evidence>
<feature type="compositionally biased region" description="Pro residues" evidence="6">
    <location>
        <begin position="1145"/>
        <end position="1157"/>
    </location>
</feature>
<feature type="compositionally biased region" description="Polar residues" evidence="6">
    <location>
        <begin position="896"/>
        <end position="905"/>
    </location>
</feature>
<dbReference type="Proteomes" id="UP001591681">
    <property type="component" value="Unassembled WGS sequence"/>
</dbReference>
<comment type="caution">
    <text evidence="10">The sequence shown here is derived from an EMBL/GenBank/DDBJ whole genome shotgun (WGS) entry which is preliminary data.</text>
</comment>
<evidence type="ECO:0000256" key="1">
    <source>
        <dbReference type="ARBA" id="ARBA00022853"/>
    </source>
</evidence>
<dbReference type="GO" id="GO:0006325">
    <property type="term" value="P:chromatin organization"/>
    <property type="evidence" value="ECO:0007669"/>
    <property type="project" value="UniProtKB-KW"/>
</dbReference>
<feature type="compositionally biased region" description="Polar residues" evidence="6">
    <location>
        <begin position="917"/>
        <end position="935"/>
    </location>
</feature>
<protein>
    <recommendedName>
        <fullName evidence="12">AT-rich interactive domain-containing protein 2</fullName>
    </recommendedName>
</protein>
<dbReference type="InterPro" id="IPR001606">
    <property type="entry name" value="ARID_dom"/>
</dbReference>
<sequence length="1796" mass="191765">MMANSTGKNLPDQRRKGLAFLDELRQFHQSRGSPFKKIPIVGGKELDLNALYIRVVSLGGFAKVSDKNQWSELGEEFNFPRSCSNAAFVLKQYYLRYLEKYEKVHHFGEDDEEVQPGNPKPSLPIGAIPCSYNYQQHSVSDYLRQSYGLSTDFVAPSDYNKLVLSLLSGLPNEVDFAINVCTLLSNESKHAMQLEKEPKLVTLLLAHAGVFDDSLGSFSAVFGLDWKEKTSRDFNKFWKDVIEDTEVRDLILDSRSATSPDGEHAAEQRRRLLFHPPREPGLGDAEGQRVLQVALILRNLSFEEANVKLLATNRTCLRFLLLCAHCTFVSLRQLGLDTLGNVAGELQLDPVDFRTTHLMFHTITKCLMSRDRFLKMRAMEILGNLSKAEDNGVLICEYVDQDSYREVISLLTLPDVMLLISSLEVLYQLTELGEVTCSKISSVERSIDLLVRLVSIDLHTFGPDALTAVKLIEHQAASSQVTEVRPQMIEHVPPPMQGPPGPAPRVPVQPTPPPGIVELDGEKFTLQWLNAHFEVHEDGSVSRSEMYSEYLATCSKMARSGILTSSIFYKCLRTIFPNHAVKRMDDSKINGQAQIHVVGIRRRSIPLPIQLYYQQQQQQQPSPVPGHKHEPPSEPPQAPPTGVPPGMGGQFVRAPVASLTSSQAAPQVAYAVQAAPPRFPPANPPSLPQQSPTPAATPMPPRPGDVVKTALIHSSSSCPTASVPPAMPNHSGLPAATAPQQQQLLHHAPVTLFQQGPPQAHIFAGRVQGVQGIAPGQQQQQRLPQPGGGAVVSQESVVLASAPQFASAPSIVAGGQVFTVAGVQNAQGPRVTFQNIAPKPAPQLQAPGQQQQQQFSQQQAQPQQQQQNVVIVSPNPQPNPAFTPAIHQIVLANPSGMPTGQTIQLAGQPPSAPLPVPQTSHCPPTSGPLQPQVMGSPSHPAQLGPPPTVSQMLSVKRQQQQQMPLPHPQTYPQPPLPPGQPTSTESSLIKQLLLPKRGPSTPGGKLILPAPQVPPPSSTRAPSPQVVYQVTSSSGGQSTPQPQQLNVQLVQSPLQAQGATVQTVPISNLQLLPGQLISTSAPATILHHHQGTPANQVTFTVVPNTGFPATGIAQGVPSPLAAQTGHLPVSGGPHPSLGVQVHPQVTPPPPPPLPQPPSLLGGGGGGGGGRATPPVAVPPFRADKIICQKEEEAKDATGLHVHERKIEVVENSSLGAEGGAKTSNGEVAAPPPTPPSPSEGPAAAKLLNGRKCVDSSLPPHHSGNSQPAGTQGAQAANGPSWEAGDAACAGKLSPAGQTNPDPRKLLVNGVCDFDRGDSVAGVAGAHLGKNIPNHKASKHVGNGEVAPPPKGHGVVAAGPDSLPQPQQDTAKAEPAEQQQRVANGPKSVIRGPELSNGPSGQNYDAPAHAPHLRLQQPPHHHHHHHPHPHHPQAPPHHPQAAGTNQATYGSEVQSHPPQPQQQQTAPLLPTNGAGSESRAPKRPADDGERGPPSGIPSKVGVRIVTISDPNNAGRSATMVAVPAGADPSTVAKVAIENAAQQKPCLPSVQQETAPQQSVSAAMPAAPAPAVPKPSQGSSASSSPSLDSPQATAVPQEQARKPGQNFKCLWQSCKRWFETPSQVFYHAATQHGGKEAYPGQCLWEGCEPFPRQRLSFITHLQDKHCSRDALIAGLKLEEQRQGGNPNTSKSPPVAASSPTPRAQKAIVNHPSAALMALRRGSRNLVFRDFTDDKEGPMTKHIRLTAALTLKNVAKYSDDGRRLVKRHESHLSVMAISNMEVSTTLAKCLYELTHTLQA</sequence>
<keyword evidence="11" id="KW-1185">Reference proteome</keyword>
<dbReference type="InterPro" id="IPR036388">
    <property type="entry name" value="WH-like_DNA-bd_sf"/>
</dbReference>
<feature type="compositionally biased region" description="Polar residues" evidence="6">
    <location>
        <begin position="1442"/>
        <end position="1455"/>
    </location>
</feature>
<feature type="compositionally biased region" description="Low complexity" evidence="6">
    <location>
        <begin position="1572"/>
        <end position="1588"/>
    </location>
</feature>
<evidence type="ECO:0000259" key="9">
    <source>
        <dbReference type="PROSITE" id="PS51526"/>
    </source>
</evidence>
<feature type="region of interest" description="Disordered" evidence="6">
    <location>
        <begin position="893"/>
        <end position="1024"/>
    </location>
</feature>
<dbReference type="InterPro" id="IPR052406">
    <property type="entry name" value="Chromatin_Remodeling_Comp"/>
</dbReference>
<evidence type="ECO:0000256" key="2">
    <source>
        <dbReference type="ARBA" id="ARBA00023015"/>
    </source>
</evidence>
<evidence type="ECO:0000256" key="3">
    <source>
        <dbReference type="ARBA" id="ARBA00023163"/>
    </source>
</evidence>
<dbReference type="SUPFAM" id="SSF46785">
    <property type="entry name" value="Winged helix' DNA-binding domain"/>
    <property type="match status" value="1"/>
</dbReference>
<feature type="compositionally biased region" description="Gly residues" evidence="6">
    <location>
        <begin position="1160"/>
        <end position="1170"/>
    </location>
</feature>
<feature type="compositionally biased region" description="Basic and acidic residues" evidence="6">
    <location>
        <begin position="1478"/>
        <end position="1489"/>
    </location>
</feature>
<feature type="compositionally biased region" description="Polar residues" evidence="6">
    <location>
        <begin position="1680"/>
        <end position="1699"/>
    </location>
</feature>
<keyword evidence="1" id="KW-0156">Chromatin regulator</keyword>
<dbReference type="SMART" id="SM00355">
    <property type="entry name" value="ZnF_C2H2"/>
    <property type="match status" value="2"/>
</dbReference>
<feature type="region of interest" description="Disordered" evidence="6">
    <location>
        <begin position="1543"/>
        <end position="1600"/>
    </location>
</feature>
<feature type="region of interest" description="Disordered" evidence="6">
    <location>
        <begin position="675"/>
        <end position="741"/>
    </location>
</feature>
<feature type="region of interest" description="Disordered" evidence="6">
    <location>
        <begin position="613"/>
        <end position="651"/>
    </location>
</feature>
<evidence type="ECO:0000256" key="6">
    <source>
        <dbReference type="SAM" id="MobiDB-lite"/>
    </source>
</evidence>
<accession>A0ABD1KU01</accession>
<dbReference type="InterPro" id="IPR016024">
    <property type="entry name" value="ARM-type_fold"/>
</dbReference>
<feature type="compositionally biased region" description="Basic residues" evidence="6">
    <location>
        <begin position="1418"/>
        <end position="1430"/>
    </location>
</feature>
<dbReference type="SMART" id="SM01014">
    <property type="entry name" value="ARID"/>
    <property type="match status" value="1"/>
</dbReference>
<evidence type="ECO:0000256" key="5">
    <source>
        <dbReference type="PROSITE-ProRule" id="PRU00042"/>
    </source>
</evidence>
<feature type="compositionally biased region" description="Low complexity" evidence="6">
    <location>
        <begin position="1460"/>
        <end position="1470"/>
    </location>
</feature>
<gene>
    <name evidence="10" type="ORF">ACEWY4_001811</name>
</gene>
<dbReference type="PROSITE" id="PS51011">
    <property type="entry name" value="ARID"/>
    <property type="match status" value="1"/>
</dbReference>
<feature type="region of interest" description="Disordered" evidence="6">
    <location>
        <begin position="1677"/>
        <end position="1699"/>
    </location>
</feature>
<feature type="compositionally biased region" description="Polar residues" evidence="6">
    <location>
        <begin position="1262"/>
        <end position="1274"/>
    </location>
</feature>
<evidence type="ECO:0000259" key="7">
    <source>
        <dbReference type="PROSITE" id="PS50157"/>
    </source>
</evidence>
<dbReference type="PROSITE" id="PS00028">
    <property type="entry name" value="ZINC_FINGER_C2H2_1"/>
    <property type="match status" value="1"/>
</dbReference>
<dbReference type="CDD" id="cd16866">
    <property type="entry name" value="ARID_ARID2"/>
    <property type="match status" value="1"/>
</dbReference>
<proteinExistence type="predicted"/>
<keyword evidence="4" id="KW-0539">Nucleus</keyword>
<dbReference type="PANTHER" id="PTHR22970:SF14">
    <property type="entry name" value="AT-RICH INTERACTIVE DOMAIN-CONTAINING PROTEIN 2"/>
    <property type="match status" value="1"/>
</dbReference>
<dbReference type="SUPFAM" id="SSF46774">
    <property type="entry name" value="ARID-like"/>
    <property type="match status" value="1"/>
</dbReference>
<dbReference type="Pfam" id="PF02257">
    <property type="entry name" value="RFX_DNA_binding"/>
    <property type="match status" value="1"/>
</dbReference>
<feature type="compositionally biased region" description="Pro residues" evidence="6">
    <location>
        <begin position="677"/>
        <end position="687"/>
    </location>
</feature>
<keyword evidence="2" id="KW-0805">Transcription regulation</keyword>
<feature type="compositionally biased region" description="Pro residues" evidence="6">
    <location>
        <begin position="1229"/>
        <end position="1238"/>
    </location>
</feature>
<feature type="compositionally biased region" description="Low complexity" evidence="6">
    <location>
        <begin position="1408"/>
        <end position="1417"/>
    </location>
</feature>
<evidence type="ECO:0000313" key="11">
    <source>
        <dbReference type="Proteomes" id="UP001591681"/>
    </source>
</evidence>
<dbReference type="EMBL" id="JBHFQA010000002">
    <property type="protein sequence ID" value="KAL2102643.1"/>
    <property type="molecule type" value="Genomic_DNA"/>
</dbReference>
<feature type="domain" description="C2H2-type" evidence="7">
    <location>
        <begin position="1605"/>
        <end position="1635"/>
    </location>
</feature>
<dbReference type="PROSITE" id="PS50157">
    <property type="entry name" value="ZINC_FINGER_C2H2_2"/>
    <property type="match status" value="1"/>
</dbReference>
<feature type="compositionally biased region" description="Pro residues" evidence="6">
    <location>
        <begin position="633"/>
        <end position="643"/>
    </location>
</feature>
<feature type="compositionally biased region" description="Low complexity" evidence="6">
    <location>
        <begin position="842"/>
        <end position="867"/>
    </location>
</feature>
<dbReference type="GO" id="GO:0008270">
    <property type="term" value="F:zinc ion binding"/>
    <property type="evidence" value="ECO:0007669"/>
    <property type="project" value="UniProtKB-KW"/>
</dbReference>
<dbReference type="Gene3D" id="1.10.10.10">
    <property type="entry name" value="Winged helix-like DNA-binding domain superfamily/Winged helix DNA-binding domain"/>
    <property type="match status" value="1"/>
</dbReference>
<feature type="compositionally biased region" description="Pro residues" evidence="6">
    <location>
        <begin position="965"/>
        <end position="980"/>
    </location>
</feature>
<feature type="region of interest" description="Disordered" evidence="6">
    <location>
        <begin position="839"/>
        <end position="867"/>
    </location>
</feature>
<dbReference type="InterPro" id="IPR013087">
    <property type="entry name" value="Znf_C2H2_type"/>
</dbReference>
<dbReference type="Gene3D" id="1.25.10.10">
    <property type="entry name" value="Leucine-rich Repeat Variant"/>
    <property type="match status" value="1"/>
</dbReference>
<feature type="region of interest" description="Disordered" evidence="6">
    <location>
        <begin position="1325"/>
        <end position="1502"/>
    </location>
</feature>
<feature type="compositionally biased region" description="Low complexity" evidence="6">
    <location>
        <begin position="1553"/>
        <end position="1564"/>
    </location>
</feature>
<dbReference type="InterPro" id="IPR011989">
    <property type="entry name" value="ARM-like"/>
</dbReference>
<keyword evidence="5" id="KW-0862">Zinc</keyword>
<feature type="region of interest" description="Disordered" evidence="6">
    <location>
        <begin position="1125"/>
        <end position="1177"/>
    </location>
</feature>
<dbReference type="PROSITE" id="PS51526">
    <property type="entry name" value="RFX_DBD"/>
    <property type="match status" value="1"/>
</dbReference>
<dbReference type="InterPro" id="IPR036431">
    <property type="entry name" value="ARID_dom_sf"/>
</dbReference>
<evidence type="ECO:0000259" key="8">
    <source>
        <dbReference type="PROSITE" id="PS51011"/>
    </source>
</evidence>
<evidence type="ECO:0008006" key="12">
    <source>
        <dbReference type="Google" id="ProtNLM"/>
    </source>
</evidence>
<name>A0ABD1KU01_9TELE</name>
<dbReference type="PANTHER" id="PTHR22970">
    <property type="entry name" value="AT-RICH INTERACTIVE DOMAIN-CONTAINING PROTEIN 2"/>
    <property type="match status" value="1"/>
</dbReference>
<dbReference type="SUPFAM" id="SSF48371">
    <property type="entry name" value="ARM repeat"/>
    <property type="match status" value="1"/>
</dbReference>
<dbReference type="InterPro" id="IPR003150">
    <property type="entry name" value="DNA-bd_RFX"/>
</dbReference>
<feature type="region of interest" description="Disordered" evidence="6">
    <location>
        <begin position="1210"/>
        <end position="1305"/>
    </location>
</feature>
<reference evidence="10 11" key="1">
    <citation type="submission" date="2024-09" db="EMBL/GenBank/DDBJ databases">
        <title>A chromosome-level genome assembly of Gray's grenadier anchovy, Coilia grayii.</title>
        <authorList>
            <person name="Fu Z."/>
        </authorList>
    </citation>
    <scope>NUCLEOTIDE SEQUENCE [LARGE SCALE GENOMIC DNA]</scope>
    <source>
        <strain evidence="10">G4</strain>
        <tissue evidence="10">Muscle</tissue>
    </source>
</reference>
<feature type="domain" description="ARID" evidence="8">
    <location>
        <begin position="14"/>
        <end position="106"/>
    </location>
</feature>
<evidence type="ECO:0000256" key="4">
    <source>
        <dbReference type="ARBA" id="ARBA00023242"/>
    </source>
</evidence>